<reference evidence="1" key="1">
    <citation type="submission" date="2021-06" db="EMBL/GenBank/DDBJ databases">
        <authorList>
            <person name="Kallberg Y."/>
            <person name="Tangrot J."/>
            <person name="Rosling A."/>
        </authorList>
    </citation>
    <scope>NUCLEOTIDE SEQUENCE</scope>
    <source>
        <strain evidence="1">87-6 pot B 2015</strain>
    </source>
</reference>
<feature type="non-terminal residue" evidence="1">
    <location>
        <position position="107"/>
    </location>
</feature>
<dbReference type="AlphaFoldDB" id="A0A9N9IHQ8"/>
<organism evidence="1 2">
    <name type="scientific">Funneliformis mosseae</name>
    <name type="common">Endomycorrhizal fungus</name>
    <name type="synonym">Glomus mosseae</name>
    <dbReference type="NCBI Taxonomy" id="27381"/>
    <lineage>
        <taxon>Eukaryota</taxon>
        <taxon>Fungi</taxon>
        <taxon>Fungi incertae sedis</taxon>
        <taxon>Mucoromycota</taxon>
        <taxon>Glomeromycotina</taxon>
        <taxon>Glomeromycetes</taxon>
        <taxon>Glomerales</taxon>
        <taxon>Glomeraceae</taxon>
        <taxon>Funneliformis</taxon>
    </lineage>
</organism>
<gene>
    <name evidence="1" type="ORF">FMOSSE_LOCUS15972</name>
</gene>
<comment type="caution">
    <text evidence="1">The sequence shown here is derived from an EMBL/GenBank/DDBJ whole genome shotgun (WGS) entry which is preliminary data.</text>
</comment>
<keyword evidence="2" id="KW-1185">Reference proteome</keyword>
<proteinExistence type="predicted"/>
<accession>A0A9N9IHQ8</accession>
<dbReference type="EMBL" id="CAJVPP010019285">
    <property type="protein sequence ID" value="CAG8737590.1"/>
    <property type="molecule type" value="Genomic_DNA"/>
</dbReference>
<evidence type="ECO:0000313" key="2">
    <source>
        <dbReference type="Proteomes" id="UP000789375"/>
    </source>
</evidence>
<sequence length="107" mass="12098">MTTKLSDLCNECDNLQNNNRLKEALKIKRAIPSTIQYISKFYFNNSLVQLLKNGNLQNLWTCIITNNDDSAMWASLAQMGMNGTFSGEKTFTELTALMLQIKKKEGA</sequence>
<dbReference type="Proteomes" id="UP000789375">
    <property type="component" value="Unassembled WGS sequence"/>
</dbReference>
<protein>
    <submittedName>
        <fullName evidence="1">2340_t:CDS:1</fullName>
    </submittedName>
</protein>
<evidence type="ECO:0000313" key="1">
    <source>
        <dbReference type="EMBL" id="CAG8737590.1"/>
    </source>
</evidence>
<name>A0A9N9IHQ8_FUNMO</name>